<dbReference type="CDD" id="cd09610">
    <property type="entry name" value="M3B_PepF"/>
    <property type="match status" value="1"/>
</dbReference>
<keyword evidence="4 6" id="KW-0862">Zinc</keyword>
<keyword evidence="2 6" id="KW-0479">Metal-binding</keyword>
<dbReference type="GO" id="GO:0006518">
    <property type="term" value="P:peptide metabolic process"/>
    <property type="evidence" value="ECO:0007669"/>
    <property type="project" value="TreeGrafter"/>
</dbReference>
<dbReference type="InterPro" id="IPR013647">
    <property type="entry name" value="OligopepF_N_dom"/>
</dbReference>
<comment type="similarity">
    <text evidence="6">Belongs to the peptidase M3 family.</text>
</comment>
<comment type="caution">
    <text evidence="9">The sequence shown here is derived from an EMBL/GenBank/DDBJ whole genome shotgun (WGS) entry which is preliminary data.</text>
</comment>
<dbReference type="eggNOG" id="COG1164">
    <property type="taxonomic scope" value="Bacteria"/>
</dbReference>
<evidence type="ECO:0000313" key="9">
    <source>
        <dbReference type="EMBL" id="EEV16904.1"/>
    </source>
</evidence>
<accession>C8PIZ9</accession>
<dbReference type="Proteomes" id="UP000005709">
    <property type="component" value="Unassembled WGS sequence"/>
</dbReference>
<keyword evidence="10" id="KW-1185">Reference proteome</keyword>
<dbReference type="GO" id="GO:0006508">
    <property type="term" value="P:proteolysis"/>
    <property type="evidence" value="ECO:0007669"/>
    <property type="project" value="UniProtKB-KW"/>
</dbReference>
<dbReference type="STRING" id="824.CGRAC_0950"/>
<dbReference type="RefSeq" id="WP_005871777.1">
    <property type="nucleotide sequence ID" value="NZ_ACYG01000027.1"/>
</dbReference>
<dbReference type="EMBL" id="ACYG01000027">
    <property type="protein sequence ID" value="EEV16904.1"/>
    <property type="molecule type" value="Genomic_DNA"/>
</dbReference>
<dbReference type="GO" id="GO:0046872">
    <property type="term" value="F:metal ion binding"/>
    <property type="evidence" value="ECO:0007669"/>
    <property type="project" value="UniProtKB-UniRule"/>
</dbReference>
<dbReference type="SUPFAM" id="SSF55486">
    <property type="entry name" value="Metalloproteases ('zincins'), catalytic domain"/>
    <property type="match status" value="2"/>
</dbReference>
<dbReference type="Gene3D" id="1.10.1370.20">
    <property type="entry name" value="Oligoendopeptidase f, C-terminal domain"/>
    <property type="match status" value="2"/>
</dbReference>
<feature type="domain" description="Peptidase M3A/M3B catalytic" evidence="7">
    <location>
        <begin position="181"/>
        <end position="412"/>
    </location>
</feature>
<organism evidence="9 10">
    <name type="scientific">Campylobacter gracilis RM3268</name>
    <dbReference type="NCBI Taxonomy" id="553220"/>
    <lineage>
        <taxon>Bacteria</taxon>
        <taxon>Pseudomonadati</taxon>
        <taxon>Campylobacterota</taxon>
        <taxon>Epsilonproteobacteria</taxon>
        <taxon>Campylobacterales</taxon>
        <taxon>Campylobacteraceae</taxon>
        <taxon>Campylobacter</taxon>
    </lineage>
</organism>
<name>C8PIZ9_9BACT</name>
<dbReference type="OrthoDB" id="9766487at2"/>
<dbReference type="GO" id="GO:0004222">
    <property type="term" value="F:metalloendopeptidase activity"/>
    <property type="evidence" value="ECO:0007669"/>
    <property type="project" value="InterPro"/>
</dbReference>
<evidence type="ECO:0000259" key="7">
    <source>
        <dbReference type="Pfam" id="PF01432"/>
    </source>
</evidence>
<evidence type="ECO:0000313" key="10">
    <source>
        <dbReference type="Proteomes" id="UP000005709"/>
    </source>
</evidence>
<comment type="cofactor">
    <cofactor evidence="6">
        <name>Zn(2+)</name>
        <dbReference type="ChEBI" id="CHEBI:29105"/>
    </cofactor>
    <text evidence="6">Binds 1 zinc ion.</text>
</comment>
<feature type="domain" description="Peptidase M3A/M3B catalytic" evidence="7">
    <location>
        <begin position="467"/>
        <end position="620"/>
    </location>
</feature>
<proteinExistence type="inferred from homology"/>
<evidence type="ECO:0000256" key="6">
    <source>
        <dbReference type="RuleBase" id="RU003435"/>
    </source>
</evidence>
<evidence type="ECO:0000256" key="4">
    <source>
        <dbReference type="ARBA" id="ARBA00022833"/>
    </source>
</evidence>
<dbReference type="PANTHER" id="PTHR11804:SF5">
    <property type="entry name" value="OLIGOENDOPEPTIDASE F"/>
    <property type="match status" value="1"/>
</dbReference>
<gene>
    <name evidence="9" type="ORF">CAMGR0001_1198</name>
</gene>
<feature type="domain" description="Oligopeptidase F N-terminal" evidence="8">
    <location>
        <begin position="100"/>
        <end position="166"/>
    </location>
</feature>
<evidence type="ECO:0000256" key="5">
    <source>
        <dbReference type="ARBA" id="ARBA00023049"/>
    </source>
</evidence>
<evidence type="ECO:0000256" key="1">
    <source>
        <dbReference type="ARBA" id="ARBA00022670"/>
    </source>
</evidence>
<dbReference type="Pfam" id="PF08439">
    <property type="entry name" value="Peptidase_M3_N"/>
    <property type="match status" value="1"/>
</dbReference>
<dbReference type="Pfam" id="PF01432">
    <property type="entry name" value="Peptidase_M3"/>
    <property type="match status" value="2"/>
</dbReference>
<dbReference type="InterPro" id="IPR045090">
    <property type="entry name" value="Pept_M3A_M3B"/>
</dbReference>
<reference evidence="9 10" key="1">
    <citation type="submission" date="2009-07" db="EMBL/GenBank/DDBJ databases">
        <authorList>
            <person name="Madupu R."/>
            <person name="Sebastian Y."/>
            <person name="Durkin A.S."/>
            <person name="Torralba M."/>
            <person name="Methe B."/>
            <person name="Sutton G.G."/>
            <person name="Strausberg R.L."/>
            <person name="Nelson K.E."/>
        </authorList>
    </citation>
    <scope>NUCLEOTIDE SEQUENCE [LARGE SCALE GENOMIC DNA]</scope>
    <source>
        <strain evidence="9 10">RM3268</strain>
    </source>
</reference>
<evidence type="ECO:0000256" key="2">
    <source>
        <dbReference type="ARBA" id="ARBA00022723"/>
    </source>
</evidence>
<keyword evidence="3 6" id="KW-0378">Hydrolase</keyword>
<dbReference type="InterPro" id="IPR042088">
    <property type="entry name" value="OligoPept_F_C"/>
</dbReference>
<protein>
    <submittedName>
        <fullName evidence="9">Oligoendopeptidase, pepF/M3 family</fullName>
        <ecNumber evidence="9">3.4.24.-</ecNumber>
    </submittedName>
</protein>
<evidence type="ECO:0000259" key="8">
    <source>
        <dbReference type="Pfam" id="PF08439"/>
    </source>
</evidence>
<sequence>MNWNLGELFANEAEFSGAIDSASAQARDFELKFKDKLHALSAEEFLDALELYESISEQIGKIMSFAHLRFARDTSLGAQQAKTEQACNDISQSLLFFELEFNELDAAKQDEFIAGGGRFRYYLSLLKRRKAHQLSLPQESVLLKTSPVSGEAFSRLFDESMARMSFDFRGQKLGEEEILSLLHSSDREVRKDAAASLSAVLEQNSHLLGYIYNMIKTDLKIRCELRGYDKAEAVMHEENQINIASVDALIAETERSFALVGKFYAKKREILGYDALYDYDRYAPLGGDESEFSFGQAKQIVLAAFEKFSPKFKQIALIAFERNWIDAMPTQNKQSGAFSHSGSRDTHPFVLLNFTRKRRDVFTLAHELGHAIHQYLSYGVGYFNSFTPLTTAETASVFCEMLVFDYMRENFSNLNGLSNFKSTAALDGSQNFKCSASQEAQGGEIPNERAVKNSASQDSAGSCELAASDTDTPSQTANDKAALRAMLAAKIEDIFATLYRQIGFTTFERRVHASADELSIERLGELWMEESRKMFAGELILQDHYKSWWSYIPHFVHTPFYCYSYAYAQLLVLAFYGLYKSGRLENFVQIYTEFLSSGGSDAPQKLVAKFGFDINKSEFWRIGIEQVAALVDEFVRG</sequence>
<dbReference type="Gene3D" id="1.20.140.70">
    <property type="entry name" value="Oligopeptidase f, N-terminal domain"/>
    <property type="match status" value="1"/>
</dbReference>
<dbReference type="InterPro" id="IPR001567">
    <property type="entry name" value="Pept_M3A_M3B_dom"/>
</dbReference>
<dbReference type="PANTHER" id="PTHR11804">
    <property type="entry name" value="PROTEASE M3 THIMET OLIGOPEPTIDASE-RELATED"/>
    <property type="match status" value="1"/>
</dbReference>
<dbReference type="EC" id="3.4.24.-" evidence="9"/>
<evidence type="ECO:0000256" key="3">
    <source>
        <dbReference type="ARBA" id="ARBA00022801"/>
    </source>
</evidence>
<keyword evidence="5 6" id="KW-0482">Metalloprotease</keyword>
<keyword evidence="1 6" id="KW-0645">Protease</keyword>
<dbReference type="AlphaFoldDB" id="C8PIZ9"/>